<evidence type="ECO:0000313" key="2">
    <source>
        <dbReference type="Proteomes" id="UP000828941"/>
    </source>
</evidence>
<dbReference type="Proteomes" id="UP000828941">
    <property type="component" value="Chromosome 5"/>
</dbReference>
<reference evidence="1 2" key="1">
    <citation type="journal article" date="2022" name="DNA Res.">
        <title>Chromosomal-level genome assembly of the orchid tree Bauhinia variegata (Leguminosae; Cercidoideae) supports the allotetraploid origin hypothesis of Bauhinia.</title>
        <authorList>
            <person name="Zhong Y."/>
            <person name="Chen Y."/>
            <person name="Zheng D."/>
            <person name="Pang J."/>
            <person name="Liu Y."/>
            <person name="Luo S."/>
            <person name="Meng S."/>
            <person name="Qian L."/>
            <person name="Wei D."/>
            <person name="Dai S."/>
            <person name="Zhou R."/>
        </authorList>
    </citation>
    <scope>NUCLEOTIDE SEQUENCE [LARGE SCALE GENOMIC DNA]</scope>
    <source>
        <strain evidence="1">BV-YZ2020</strain>
    </source>
</reference>
<name>A0ACB9P830_BAUVA</name>
<sequence>MLDFNFLLLTHLWVLLAFPFLEADHSLLSNPTIKALIFQILVHRLLLQLLHHRLGRPRQRLKEPDTMRPRYVELSTKTSKLACLRHRCPTSFVHIPLTISLNVNVGFFLYIWISLSSKICW</sequence>
<organism evidence="1 2">
    <name type="scientific">Bauhinia variegata</name>
    <name type="common">Purple orchid tree</name>
    <name type="synonym">Phanera variegata</name>
    <dbReference type="NCBI Taxonomy" id="167791"/>
    <lineage>
        <taxon>Eukaryota</taxon>
        <taxon>Viridiplantae</taxon>
        <taxon>Streptophyta</taxon>
        <taxon>Embryophyta</taxon>
        <taxon>Tracheophyta</taxon>
        <taxon>Spermatophyta</taxon>
        <taxon>Magnoliopsida</taxon>
        <taxon>eudicotyledons</taxon>
        <taxon>Gunneridae</taxon>
        <taxon>Pentapetalae</taxon>
        <taxon>rosids</taxon>
        <taxon>fabids</taxon>
        <taxon>Fabales</taxon>
        <taxon>Fabaceae</taxon>
        <taxon>Cercidoideae</taxon>
        <taxon>Cercideae</taxon>
        <taxon>Bauhiniinae</taxon>
        <taxon>Bauhinia</taxon>
    </lineage>
</organism>
<accession>A0ACB9P830</accession>
<proteinExistence type="predicted"/>
<dbReference type="EMBL" id="CM039430">
    <property type="protein sequence ID" value="KAI4344628.1"/>
    <property type="molecule type" value="Genomic_DNA"/>
</dbReference>
<keyword evidence="2" id="KW-1185">Reference proteome</keyword>
<comment type="caution">
    <text evidence="1">The sequence shown here is derived from an EMBL/GenBank/DDBJ whole genome shotgun (WGS) entry which is preliminary data.</text>
</comment>
<gene>
    <name evidence="1" type="ORF">L6164_011832</name>
</gene>
<evidence type="ECO:0000313" key="1">
    <source>
        <dbReference type="EMBL" id="KAI4344628.1"/>
    </source>
</evidence>
<protein>
    <submittedName>
        <fullName evidence="1">Uncharacterized protein</fullName>
    </submittedName>
</protein>